<evidence type="ECO:0000256" key="1">
    <source>
        <dbReference type="ARBA" id="ARBA00023125"/>
    </source>
</evidence>
<dbReference type="AlphaFoldDB" id="A0A7E4VKF3"/>
<dbReference type="InterPro" id="IPR051965">
    <property type="entry name" value="ChromReg_NeuronalGeneExpr"/>
</dbReference>
<feature type="domain" description="HMG box" evidence="6">
    <location>
        <begin position="594"/>
        <end position="658"/>
    </location>
</feature>
<dbReference type="SUPFAM" id="SSF47095">
    <property type="entry name" value="HMG-box"/>
    <property type="match status" value="1"/>
</dbReference>
<proteinExistence type="predicted"/>
<name>A0A7E4VKF3_PANRE</name>
<keyword evidence="1 3" id="KW-0238">DNA-binding</keyword>
<reference evidence="7" key="1">
    <citation type="journal article" date="2013" name="Genetics">
        <title>The draft genome and transcriptome of Panagrellus redivivus are shaped by the harsh demands of a free-living lifestyle.</title>
        <authorList>
            <person name="Srinivasan J."/>
            <person name="Dillman A.R."/>
            <person name="Macchietto M.G."/>
            <person name="Heikkinen L."/>
            <person name="Lakso M."/>
            <person name="Fracchia K.M."/>
            <person name="Antoshechkin I."/>
            <person name="Mortazavi A."/>
            <person name="Wong G."/>
            <person name="Sternberg P.W."/>
        </authorList>
    </citation>
    <scope>NUCLEOTIDE SEQUENCE [LARGE SCALE GENOMIC DNA]</scope>
    <source>
        <strain evidence="7">MT8872</strain>
    </source>
</reference>
<dbReference type="Pfam" id="PF00505">
    <property type="entry name" value="HMG_box"/>
    <property type="match status" value="1"/>
</dbReference>
<dbReference type="GO" id="GO:0010468">
    <property type="term" value="P:regulation of gene expression"/>
    <property type="evidence" value="ECO:0007669"/>
    <property type="project" value="TreeGrafter"/>
</dbReference>
<feature type="region of interest" description="Disordered" evidence="5">
    <location>
        <begin position="556"/>
        <end position="596"/>
    </location>
</feature>
<dbReference type="Proteomes" id="UP000492821">
    <property type="component" value="Unassembled WGS sequence"/>
</dbReference>
<sequence>MEALLARLYDISANVDLTHVQQNHRVFQLLKRGFAQAASLNDEARELIQVAFGTSAPPTPQKFRSQFQQSMQRIDPFLAPVKLDFDESIDLFVSPAVIPVTRTPIHTVHRNPPVTPHRIPPATAPRNQKADLQKAEQRRLKNLTEKAERVRRDREDREARVRLRRLQLESKKKSAVRGRNVFRNNDYVVYGDTTPVRPFKKVWENKPPVPRPITVPSERQSVTPVMYQSPSPENPSVAEAEFLADQLSTPNTVAREVPIVSRNTPTTDIPDEFFIVPEDNSADAEEQQLAEQDTDPGHSDSLTQLPSEHPEPPIQDSILFLQSEILFDVSAQKPVPIDNDTYLTPTVGKVETDETCHGLDSGDDEKENNPKMEAESVQSRPPTPDIILEETKSIVNWPAQPLISASPPKKCRQPSSLLEQIQFTVQSPEVCRDVHSDTVFDDDAIVAANIGEKFDDNKEKEGEIVDSNEVKCSKIEASSFETVAYVVPEDPEIEAVMASPVEAVDSTQDSTVSAPSQNTVSTDSTAVVADQTEDKHTKAMNLSFYDDDYDFVENVPPIKTGKRSKRMAEDNPPVTIADPKPKAPKKKPRDPLLPKRPTNAYLYWSKAHRADYAKPGMTGHEVTRAAAQGWKELIDKQVWQDMAAADKKRYDEEMVQNNPIV</sequence>
<feature type="compositionally biased region" description="Pro residues" evidence="5">
    <location>
        <begin position="113"/>
        <end position="123"/>
    </location>
</feature>
<keyword evidence="2 3" id="KW-0539">Nucleus</keyword>
<dbReference type="Gene3D" id="1.10.30.10">
    <property type="entry name" value="High mobility group box domain"/>
    <property type="match status" value="1"/>
</dbReference>
<evidence type="ECO:0000256" key="4">
    <source>
        <dbReference type="SAM" id="Coils"/>
    </source>
</evidence>
<evidence type="ECO:0000256" key="2">
    <source>
        <dbReference type="ARBA" id="ARBA00023242"/>
    </source>
</evidence>
<dbReference type="PANTHER" id="PTHR46040:SF3">
    <property type="entry name" value="HIGH MOBILITY GROUP PROTEIN 2"/>
    <property type="match status" value="1"/>
</dbReference>
<dbReference type="InterPro" id="IPR009071">
    <property type="entry name" value="HMG_box_dom"/>
</dbReference>
<dbReference type="PANTHER" id="PTHR46040">
    <property type="entry name" value="HIGH MOBILITY GROUP PROTEIN 2"/>
    <property type="match status" value="1"/>
</dbReference>
<evidence type="ECO:0000256" key="5">
    <source>
        <dbReference type="SAM" id="MobiDB-lite"/>
    </source>
</evidence>
<feature type="DNA-binding region" description="HMG box" evidence="3">
    <location>
        <begin position="594"/>
        <end position="658"/>
    </location>
</feature>
<keyword evidence="7" id="KW-1185">Reference proteome</keyword>
<evidence type="ECO:0000313" key="8">
    <source>
        <dbReference type="WBParaSite" id="Pan_g21953.t1"/>
    </source>
</evidence>
<keyword evidence="4" id="KW-0175">Coiled coil</keyword>
<accession>A0A7E4VKF3</accession>
<dbReference type="InterPro" id="IPR036910">
    <property type="entry name" value="HMG_box_dom_sf"/>
</dbReference>
<evidence type="ECO:0000256" key="3">
    <source>
        <dbReference type="PROSITE-ProRule" id="PRU00267"/>
    </source>
</evidence>
<dbReference type="PROSITE" id="PS50118">
    <property type="entry name" value="HMG_BOX_2"/>
    <property type="match status" value="1"/>
</dbReference>
<reference evidence="8" key="2">
    <citation type="submission" date="2020-10" db="UniProtKB">
        <authorList>
            <consortium name="WormBaseParasite"/>
        </authorList>
    </citation>
    <scope>IDENTIFICATION</scope>
</reference>
<feature type="region of interest" description="Disordered" evidence="5">
    <location>
        <begin position="281"/>
        <end position="314"/>
    </location>
</feature>
<organism evidence="7 8">
    <name type="scientific">Panagrellus redivivus</name>
    <name type="common">Microworm</name>
    <dbReference type="NCBI Taxonomy" id="6233"/>
    <lineage>
        <taxon>Eukaryota</taxon>
        <taxon>Metazoa</taxon>
        <taxon>Ecdysozoa</taxon>
        <taxon>Nematoda</taxon>
        <taxon>Chromadorea</taxon>
        <taxon>Rhabditida</taxon>
        <taxon>Tylenchina</taxon>
        <taxon>Panagrolaimomorpha</taxon>
        <taxon>Panagrolaimoidea</taxon>
        <taxon>Panagrolaimidae</taxon>
        <taxon>Panagrellus</taxon>
    </lineage>
</organism>
<dbReference type="SMART" id="SM00398">
    <property type="entry name" value="HMG"/>
    <property type="match status" value="1"/>
</dbReference>
<dbReference type="GO" id="GO:0005634">
    <property type="term" value="C:nucleus"/>
    <property type="evidence" value="ECO:0007669"/>
    <property type="project" value="UniProtKB-UniRule"/>
</dbReference>
<feature type="region of interest" description="Disordered" evidence="5">
    <location>
        <begin position="108"/>
        <end position="131"/>
    </location>
</feature>
<evidence type="ECO:0000313" key="7">
    <source>
        <dbReference type="Proteomes" id="UP000492821"/>
    </source>
</evidence>
<evidence type="ECO:0000259" key="6">
    <source>
        <dbReference type="PROSITE" id="PS50118"/>
    </source>
</evidence>
<dbReference type="GO" id="GO:0003677">
    <property type="term" value="F:DNA binding"/>
    <property type="evidence" value="ECO:0007669"/>
    <property type="project" value="UniProtKB-UniRule"/>
</dbReference>
<dbReference type="WBParaSite" id="Pan_g21953.t1">
    <property type="protein sequence ID" value="Pan_g21953.t1"/>
    <property type="gene ID" value="Pan_g21953"/>
</dbReference>
<feature type="compositionally biased region" description="Acidic residues" evidence="5">
    <location>
        <begin position="281"/>
        <end position="294"/>
    </location>
</feature>
<feature type="coiled-coil region" evidence="4">
    <location>
        <begin position="133"/>
        <end position="160"/>
    </location>
</feature>
<protein>
    <submittedName>
        <fullName evidence="8">HMG box domain-containing protein</fullName>
    </submittedName>
</protein>
<feature type="region of interest" description="Disordered" evidence="5">
    <location>
        <begin position="352"/>
        <end position="383"/>
    </location>
</feature>